<sequence>MTNDKHTQEEGDSLSMDMLEEAFLNKVDWLHVQETVKLLLLSMAQIELTLTDGDYNVTGLGQQFTDMASHLRQVNLHLANQPDTPKEIIKHGIMLETEIDKGVVAFQFYDRLSQRLQHVVTGLALTEELLCNEEKRLNGDEWSKIQKQIKSTYSLDCERKMFDLVLQGMPLHEALALYRDEHLYRKDDIELF</sequence>
<accession>A0AAJ1BI85</accession>
<organism evidence="1 2">
    <name type="scientific">Shewanella zhuhaiensis</name>
    <dbReference type="NCBI Taxonomy" id="2919576"/>
    <lineage>
        <taxon>Bacteria</taxon>
        <taxon>Pseudomonadati</taxon>
        <taxon>Pseudomonadota</taxon>
        <taxon>Gammaproteobacteria</taxon>
        <taxon>Alteromonadales</taxon>
        <taxon>Shewanellaceae</taxon>
        <taxon>Shewanella</taxon>
    </lineage>
</organism>
<dbReference type="Proteomes" id="UP001297581">
    <property type="component" value="Unassembled WGS sequence"/>
</dbReference>
<gene>
    <name evidence="1" type="ORF">MJ923_13030</name>
</gene>
<comment type="caution">
    <text evidence="1">The sequence shown here is derived from an EMBL/GenBank/DDBJ whole genome shotgun (WGS) entry which is preliminary data.</text>
</comment>
<protein>
    <submittedName>
        <fullName evidence="1">Uncharacterized protein</fullName>
    </submittedName>
</protein>
<evidence type="ECO:0000313" key="2">
    <source>
        <dbReference type="Proteomes" id="UP001297581"/>
    </source>
</evidence>
<name>A0AAJ1BI85_9GAMM</name>
<evidence type="ECO:0000313" key="1">
    <source>
        <dbReference type="EMBL" id="MCH4295227.1"/>
    </source>
</evidence>
<dbReference type="RefSeq" id="WP_240591469.1">
    <property type="nucleotide sequence ID" value="NZ_JAKUDL010000004.1"/>
</dbReference>
<reference evidence="1 2" key="1">
    <citation type="submission" date="2022-02" db="EMBL/GenBank/DDBJ databases">
        <title>The genome sequence of Shewanella sp. 3B26.</title>
        <authorList>
            <person name="Du J."/>
        </authorList>
    </citation>
    <scope>NUCLEOTIDE SEQUENCE [LARGE SCALE GENOMIC DNA]</scope>
    <source>
        <strain evidence="1 2">3B26</strain>
    </source>
</reference>
<dbReference type="EMBL" id="JAKUDL010000004">
    <property type="protein sequence ID" value="MCH4295227.1"/>
    <property type="molecule type" value="Genomic_DNA"/>
</dbReference>
<dbReference type="AlphaFoldDB" id="A0AAJ1BI85"/>
<proteinExistence type="predicted"/>
<keyword evidence="2" id="KW-1185">Reference proteome</keyword>